<proteinExistence type="predicted"/>
<evidence type="ECO:0000313" key="1">
    <source>
        <dbReference type="EMBL" id="KAJ5381288.1"/>
    </source>
</evidence>
<dbReference type="AlphaFoldDB" id="A0A9W9SML7"/>
<organism evidence="1 2">
    <name type="scientific">Penicillium cataractarum</name>
    <dbReference type="NCBI Taxonomy" id="2100454"/>
    <lineage>
        <taxon>Eukaryota</taxon>
        <taxon>Fungi</taxon>
        <taxon>Dikarya</taxon>
        <taxon>Ascomycota</taxon>
        <taxon>Pezizomycotina</taxon>
        <taxon>Eurotiomycetes</taxon>
        <taxon>Eurotiomycetidae</taxon>
        <taxon>Eurotiales</taxon>
        <taxon>Aspergillaceae</taxon>
        <taxon>Penicillium</taxon>
    </lineage>
</organism>
<reference evidence="1" key="2">
    <citation type="journal article" date="2023" name="IMA Fungus">
        <title>Comparative genomic study of the Penicillium genus elucidates a diverse pangenome and 15 lateral gene transfer events.</title>
        <authorList>
            <person name="Petersen C."/>
            <person name="Sorensen T."/>
            <person name="Nielsen M.R."/>
            <person name="Sondergaard T.E."/>
            <person name="Sorensen J.L."/>
            <person name="Fitzpatrick D.A."/>
            <person name="Frisvad J.C."/>
            <person name="Nielsen K.L."/>
        </authorList>
    </citation>
    <scope>NUCLEOTIDE SEQUENCE</scope>
    <source>
        <strain evidence="1">IBT 29864</strain>
    </source>
</reference>
<dbReference type="RefSeq" id="XP_056558859.1">
    <property type="nucleotide sequence ID" value="XM_056696647.1"/>
</dbReference>
<reference evidence="1" key="1">
    <citation type="submission" date="2022-11" db="EMBL/GenBank/DDBJ databases">
        <authorList>
            <person name="Petersen C."/>
        </authorList>
    </citation>
    <scope>NUCLEOTIDE SEQUENCE</scope>
    <source>
        <strain evidence="1">IBT 29864</strain>
    </source>
</reference>
<dbReference type="Proteomes" id="UP001147782">
    <property type="component" value="Unassembled WGS sequence"/>
</dbReference>
<accession>A0A9W9SML7</accession>
<dbReference type="EMBL" id="JAPZBS010000002">
    <property type="protein sequence ID" value="KAJ5381288.1"/>
    <property type="molecule type" value="Genomic_DNA"/>
</dbReference>
<comment type="caution">
    <text evidence="1">The sequence shown here is derived from an EMBL/GenBank/DDBJ whole genome shotgun (WGS) entry which is preliminary data.</text>
</comment>
<evidence type="ECO:0000313" key="2">
    <source>
        <dbReference type="Proteomes" id="UP001147782"/>
    </source>
</evidence>
<gene>
    <name evidence="1" type="ORF">N7496_003716</name>
</gene>
<keyword evidence="2" id="KW-1185">Reference proteome</keyword>
<name>A0A9W9SML7_9EURO</name>
<dbReference type="OrthoDB" id="4364220at2759"/>
<sequence length="210" mass="23774">MGKKIENSRVPCHIGTVLLTWEYLEAENQPSVLLPNEEAGTIWCRYQLGCKQLQEATEVNLPLETYPSIEESPYYCFGYWRIVLDPQGNYEGKACSGIVGPGSLWIEYVESFTDPKDWYISEVLGAAYENKYGFATLKYIFVDNIVETETREFCLTQLLTERNGLCRPPPENKVFVWRYSSAEFRALLGTPIGRVVAGLVLCVIASSNTD</sequence>
<dbReference type="GeneID" id="81435824"/>
<protein>
    <submittedName>
        <fullName evidence="1">Uncharacterized protein</fullName>
    </submittedName>
</protein>